<evidence type="ECO:0000313" key="3">
    <source>
        <dbReference type="Proteomes" id="UP000078558"/>
    </source>
</evidence>
<dbReference type="AlphaFoldDB" id="A0A1C3K8F1"/>
<reference evidence="2 3" key="2">
    <citation type="submission" date="2017-08" db="EMBL/GenBank/DDBJ databases">
        <authorList>
            <person name="de Groot N.N."/>
        </authorList>
    </citation>
    <scope>NUCLEOTIDE SEQUENCE [LARGE SCALE GENOMIC DNA]</scope>
    <source>
        <strain evidence="2">Orrdi1</strain>
    </source>
</reference>
<dbReference type="EMBL" id="LT907988">
    <property type="protein sequence ID" value="SOE49311.1"/>
    <property type="molecule type" value="Genomic_DNA"/>
</dbReference>
<accession>A0A1C3K8F1</accession>
<evidence type="ECO:0000313" key="2">
    <source>
        <dbReference type="EMBL" id="SOE49311.1"/>
    </source>
</evidence>
<sequence length="112" mass="11785">MDIVSTKIADARGGVALESTVEGHVISTYVVISEADLNALAEIVPAEQFESDAQIHAAAVNNVDQAYDQVGEVLENMDPGDVAVFLCSEVETYDAALDVLGYDGDRTPAGLN</sequence>
<proteinExistence type="predicted"/>
<reference evidence="1 3" key="1">
    <citation type="submission" date="2016-06" db="EMBL/GenBank/DDBJ databases">
        <authorList>
            <person name="Kjaerup R.B."/>
            <person name="Dalgaard T.S."/>
            <person name="Juul-Madsen H.R."/>
        </authorList>
    </citation>
    <scope>NUCLEOTIDE SEQUENCE [LARGE SCALE GENOMIC DNA]</scope>
    <source>
        <strain evidence="1">Orrdi1</strain>
    </source>
</reference>
<evidence type="ECO:0000313" key="1">
    <source>
        <dbReference type="EMBL" id="SBT27799.1"/>
    </source>
</evidence>
<keyword evidence="3" id="KW-1185">Reference proteome</keyword>
<dbReference type="RefSeq" id="WP_067759986.1">
    <property type="nucleotide sequence ID" value="NZ_LT907988.1"/>
</dbReference>
<organism evidence="1 3">
    <name type="scientific">Orrella dioscoreae</name>
    <dbReference type="NCBI Taxonomy" id="1851544"/>
    <lineage>
        <taxon>Bacteria</taxon>
        <taxon>Pseudomonadati</taxon>
        <taxon>Pseudomonadota</taxon>
        <taxon>Betaproteobacteria</taxon>
        <taxon>Burkholderiales</taxon>
        <taxon>Alcaligenaceae</taxon>
        <taxon>Orrella</taxon>
    </lineage>
</organism>
<protein>
    <submittedName>
        <fullName evidence="1">Uncharacterized protein</fullName>
    </submittedName>
</protein>
<dbReference type="OrthoDB" id="8665290at2"/>
<dbReference type="KEGG" id="odi:ODI_R1989"/>
<name>A0A1C3K8F1_9BURK</name>
<gene>
    <name evidence="1" type="ORF">ODI_02091</name>
    <name evidence="2" type="ORF">ODI_R1989</name>
</gene>
<dbReference type="EMBL" id="FLRC01000056">
    <property type="protein sequence ID" value="SBT27799.1"/>
    <property type="molecule type" value="Genomic_DNA"/>
</dbReference>
<dbReference type="Proteomes" id="UP000078558">
    <property type="component" value="Chromosome I"/>
</dbReference>